<feature type="transmembrane region" description="Helical" evidence="1">
    <location>
        <begin position="588"/>
        <end position="610"/>
    </location>
</feature>
<dbReference type="EMBL" id="LAZR01021731">
    <property type="protein sequence ID" value="KKL84328.1"/>
    <property type="molecule type" value="Genomic_DNA"/>
</dbReference>
<evidence type="ECO:0000256" key="1">
    <source>
        <dbReference type="SAM" id="Phobius"/>
    </source>
</evidence>
<feature type="non-terminal residue" evidence="2">
    <location>
        <position position="766"/>
    </location>
</feature>
<feature type="transmembrane region" description="Helical" evidence="1">
    <location>
        <begin position="452"/>
        <end position="472"/>
    </location>
</feature>
<dbReference type="AlphaFoldDB" id="A0A0F9FDM1"/>
<feature type="non-terminal residue" evidence="2">
    <location>
        <position position="1"/>
    </location>
</feature>
<gene>
    <name evidence="2" type="ORF">LCGC14_1965830</name>
</gene>
<evidence type="ECO:0000313" key="2">
    <source>
        <dbReference type="EMBL" id="KKL84328.1"/>
    </source>
</evidence>
<sequence length="766" mass="86121">LWKIQTGKLINQVMKLTANQLIEIYSPQKATADIVWQVSSQVMAIAAGKLVGDIGATIGTAIAPGIGTIIGKAIGTFLGFFVSYLFLNAIRSHEQLKASNNYLAYKTSHNPEYDKPRTLSKQWWEDEYFGDSSPDTLENSPIGVYAPIKVETSKYTYNGEVILAPRNVEKTTGDPFNIQVKSILLDYSLQTRSYFAYSDFNELSEYISRESIDYYTDIYKHNSIMYLEDTIHEATTSDAGESMHYDRIIPYMDSIVPSLHFANSKGSFPLPEFFLDYPIFLSSDKYAEVKDEDKYHKIYKIYDGTSDSIQLIPEQYVETHTLMSDIVSIDVYYYDTLLRKISLSSIINSATYNFNSKTGLLTFTPEKSKELSDEITRQKLDHAEVSEYDGYIVLEFNIEKFRDIDSNEEHQVEITPEEAHKIATSQSAHASILEYLYTYTIAKKTQERLSEIAYTSFVTAVSTLIVIGASVITGTTSLNLFRIGLGVVSEIYEELYIDPLIESYVSNKVRDMGGNAWEQILISGFFESLRETLAGAVFGFVATGINAKTQIQMSQSLQITQQDSISISQQSQADIATQLSNKKAQQKAFSALSTGLSSILMFAGAFGGFYGGNIWTALSVGVDVGKTAIEQALKVQEVKLQADSTLKSIDIHSEVSDAWKARIVKEMKAEMEVSTLSDEQKSSEDLYDVMERYYEEVAGNPLLMSLSPLRMGMRMMQFSPNVDYSKDNPNANIDEEIQERLFLKNKENNELIIKISVDAINQLYRA</sequence>
<protein>
    <submittedName>
        <fullName evidence="2">Uncharacterized protein</fullName>
    </submittedName>
</protein>
<keyword evidence="1" id="KW-1133">Transmembrane helix</keyword>
<comment type="caution">
    <text evidence="2">The sequence shown here is derived from an EMBL/GenBank/DDBJ whole genome shotgun (WGS) entry which is preliminary data.</text>
</comment>
<name>A0A0F9FDM1_9ZZZZ</name>
<keyword evidence="1" id="KW-0472">Membrane</keyword>
<proteinExistence type="predicted"/>
<keyword evidence="1" id="KW-0812">Transmembrane</keyword>
<accession>A0A0F9FDM1</accession>
<reference evidence="2" key="1">
    <citation type="journal article" date="2015" name="Nature">
        <title>Complex archaea that bridge the gap between prokaryotes and eukaryotes.</title>
        <authorList>
            <person name="Spang A."/>
            <person name="Saw J.H."/>
            <person name="Jorgensen S.L."/>
            <person name="Zaremba-Niedzwiedzka K."/>
            <person name="Martijn J."/>
            <person name="Lind A.E."/>
            <person name="van Eijk R."/>
            <person name="Schleper C."/>
            <person name="Guy L."/>
            <person name="Ettema T.J."/>
        </authorList>
    </citation>
    <scope>NUCLEOTIDE SEQUENCE</scope>
</reference>
<organism evidence="2">
    <name type="scientific">marine sediment metagenome</name>
    <dbReference type="NCBI Taxonomy" id="412755"/>
    <lineage>
        <taxon>unclassified sequences</taxon>
        <taxon>metagenomes</taxon>
        <taxon>ecological metagenomes</taxon>
    </lineage>
</organism>